<accession>A0A2M7XHK3</accession>
<name>A0A2M7XHK3_9BACT</name>
<dbReference type="Pfam" id="PF18895">
    <property type="entry name" value="T4SS_pilin"/>
    <property type="match status" value="1"/>
</dbReference>
<evidence type="ECO:0000256" key="1">
    <source>
        <dbReference type="SAM" id="Phobius"/>
    </source>
</evidence>
<evidence type="ECO:0000313" key="3">
    <source>
        <dbReference type="Proteomes" id="UP000229749"/>
    </source>
</evidence>
<keyword evidence="1" id="KW-0812">Transmembrane</keyword>
<reference evidence="3" key="1">
    <citation type="submission" date="2017-09" db="EMBL/GenBank/DDBJ databases">
        <title>Depth-based differentiation of microbial function through sediment-hosted aquifers and enrichment of novel symbionts in the deep terrestrial subsurface.</title>
        <authorList>
            <person name="Probst A.J."/>
            <person name="Ladd B."/>
            <person name="Jarett J.K."/>
            <person name="Geller-Mcgrath D.E."/>
            <person name="Sieber C.M.K."/>
            <person name="Emerson J.B."/>
            <person name="Anantharaman K."/>
            <person name="Thomas B.C."/>
            <person name="Malmstrom R."/>
            <person name="Stieglmeier M."/>
            <person name="Klingl A."/>
            <person name="Woyke T."/>
            <person name="Ryan C.M."/>
            <person name="Banfield J.F."/>
        </authorList>
    </citation>
    <scope>NUCLEOTIDE SEQUENCE [LARGE SCALE GENOMIC DNA]</scope>
</reference>
<dbReference type="AlphaFoldDB" id="A0A2M7XHK3"/>
<keyword evidence="1" id="KW-1133">Transmembrane helix</keyword>
<evidence type="ECO:0000313" key="2">
    <source>
        <dbReference type="EMBL" id="PJA47196.1"/>
    </source>
</evidence>
<comment type="caution">
    <text evidence="2">The sequence shown here is derived from an EMBL/GenBank/DDBJ whole genome shotgun (WGS) entry which is preliminary data.</text>
</comment>
<organism evidence="2 3">
    <name type="scientific">Candidatus Uhrbacteria bacterium CG_4_9_14_3_um_filter_36_7</name>
    <dbReference type="NCBI Taxonomy" id="1975033"/>
    <lineage>
        <taxon>Bacteria</taxon>
        <taxon>Candidatus Uhriibacteriota</taxon>
    </lineage>
</organism>
<dbReference type="InterPro" id="IPR043993">
    <property type="entry name" value="T4SS_pilin"/>
</dbReference>
<dbReference type="Proteomes" id="UP000229749">
    <property type="component" value="Unassembled WGS sequence"/>
</dbReference>
<keyword evidence="1" id="KW-0472">Membrane</keyword>
<dbReference type="EMBL" id="PFWS01000043">
    <property type="protein sequence ID" value="PJA47196.1"/>
    <property type="molecule type" value="Genomic_DNA"/>
</dbReference>
<feature type="transmembrane region" description="Helical" evidence="1">
    <location>
        <begin position="83"/>
        <end position="105"/>
    </location>
</feature>
<gene>
    <name evidence="2" type="ORF">CO172_02780</name>
</gene>
<proteinExistence type="predicted"/>
<protein>
    <submittedName>
        <fullName evidence="2">Uncharacterized protein</fullName>
    </submittedName>
</protein>
<sequence>MNIYKQLFFFYLFLLILFPLETFAAGGLQNPLVSDSIPILIGYIIRVLLGVSGALALLMFVWGGFLWLTSGGAEKRIASGRQTLVWAAIGLVVIFSSYTVVTAVIKALTTGSPI</sequence>
<feature type="transmembrane region" description="Helical" evidence="1">
    <location>
        <begin position="40"/>
        <end position="62"/>
    </location>
</feature>